<dbReference type="SUPFAM" id="SSF46689">
    <property type="entry name" value="Homeodomain-like"/>
    <property type="match status" value="1"/>
</dbReference>
<evidence type="ECO:0000313" key="10">
    <source>
        <dbReference type="EMBL" id="RYR21457.1"/>
    </source>
</evidence>
<dbReference type="PROSITE" id="PS50827">
    <property type="entry name" value="DDT"/>
    <property type="match status" value="1"/>
</dbReference>
<feature type="region of interest" description="Disordered" evidence="6">
    <location>
        <begin position="1725"/>
        <end position="1798"/>
    </location>
</feature>
<dbReference type="SMART" id="SM00571">
    <property type="entry name" value="DDT"/>
    <property type="match status" value="1"/>
</dbReference>
<feature type="compositionally biased region" description="Basic and acidic residues" evidence="6">
    <location>
        <begin position="1535"/>
        <end position="1545"/>
    </location>
</feature>
<dbReference type="STRING" id="3818.A0A445A4V2"/>
<feature type="compositionally biased region" description="Acidic residues" evidence="6">
    <location>
        <begin position="1745"/>
        <end position="1766"/>
    </location>
</feature>
<feature type="region of interest" description="Disordered" evidence="6">
    <location>
        <begin position="1580"/>
        <end position="1621"/>
    </location>
</feature>
<gene>
    <name evidence="10" type="ORF">Ahy_B03g066760</name>
</gene>
<keyword evidence="4 5" id="KW-0371">Homeobox</keyword>
<feature type="compositionally biased region" description="Polar residues" evidence="6">
    <location>
        <begin position="1780"/>
        <end position="1798"/>
    </location>
</feature>
<evidence type="ECO:0000256" key="3">
    <source>
        <dbReference type="ARBA" id="ARBA00023242"/>
    </source>
</evidence>
<evidence type="ECO:0000256" key="1">
    <source>
        <dbReference type="ARBA" id="ARBA00004123"/>
    </source>
</evidence>
<dbReference type="InterPro" id="IPR018501">
    <property type="entry name" value="DDT_dom"/>
</dbReference>
<evidence type="ECO:0008006" key="12">
    <source>
        <dbReference type="Google" id="ProtNLM"/>
    </source>
</evidence>
<dbReference type="GO" id="GO:0006357">
    <property type="term" value="P:regulation of transcription by RNA polymerase II"/>
    <property type="evidence" value="ECO:0007669"/>
    <property type="project" value="InterPro"/>
</dbReference>
<evidence type="ECO:0000256" key="4">
    <source>
        <dbReference type="PROSITE-ProRule" id="PRU00108"/>
    </source>
</evidence>
<keyword evidence="3 4" id="KW-0539">Nucleus</keyword>
<dbReference type="InterPro" id="IPR028942">
    <property type="entry name" value="WHIM1_dom"/>
</dbReference>
<comment type="caution">
    <text evidence="10">The sequence shown here is derived from an EMBL/GenBank/DDBJ whole genome shotgun (WGS) entry which is preliminary data.</text>
</comment>
<evidence type="ECO:0000259" key="7">
    <source>
        <dbReference type="PROSITE" id="PS50071"/>
    </source>
</evidence>
<dbReference type="Pfam" id="PF05066">
    <property type="entry name" value="HARE-HTH"/>
    <property type="match status" value="1"/>
</dbReference>
<dbReference type="Pfam" id="PF00046">
    <property type="entry name" value="Homeodomain"/>
    <property type="match status" value="1"/>
</dbReference>
<dbReference type="InterPro" id="IPR044977">
    <property type="entry name" value="RLT1-3"/>
</dbReference>
<keyword evidence="4 5" id="KW-0238">DNA-binding</keyword>
<dbReference type="GO" id="GO:0003677">
    <property type="term" value="F:DNA binding"/>
    <property type="evidence" value="ECO:0007669"/>
    <property type="project" value="UniProtKB-UniRule"/>
</dbReference>
<protein>
    <recommendedName>
        <fullName evidence="12">Homeobox-DDT domain protein RLT2</fullName>
    </recommendedName>
</protein>
<organism evidence="10 11">
    <name type="scientific">Arachis hypogaea</name>
    <name type="common">Peanut</name>
    <dbReference type="NCBI Taxonomy" id="3818"/>
    <lineage>
        <taxon>Eukaryota</taxon>
        <taxon>Viridiplantae</taxon>
        <taxon>Streptophyta</taxon>
        <taxon>Embryophyta</taxon>
        <taxon>Tracheophyta</taxon>
        <taxon>Spermatophyta</taxon>
        <taxon>Magnoliopsida</taxon>
        <taxon>eudicotyledons</taxon>
        <taxon>Gunneridae</taxon>
        <taxon>Pentapetalae</taxon>
        <taxon>rosids</taxon>
        <taxon>fabids</taxon>
        <taxon>Fabales</taxon>
        <taxon>Fabaceae</taxon>
        <taxon>Papilionoideae</taxon>
        <taxon>50 kb inversion clade</taxon>
        <taxon>dalbergioids sensu lato</taxon>
        <taxon>Dalbergieae</taxon>
        <taxon>Pterocarpus clade</taxon>
        <taxon>Arachis</taxon>
    </lineage>
</organism>
<evidence type="ECO:0000256" key="6">
    <source>
        <dbReference type="SAM" id="MobiDB-lite"/>
    </source>
</evidence>
<keyword evidence="11" id="KW-1185">Reference proteome</keyword>
<dbReference type="Pfam" id="PF15612">
    <property type="entry name" value="WHIM1"/>
    <property type="match status" value="1"/>
</dbReference>
<dbReference type="InterPro" id="IPR009057">
    <property type="entry name" value="Homeodomain-like_sf"/>
</dbReference>
<evidence type="ECO:0000259" key="8">
    <source>
        <dbReference type="PROSITE" id="PS50827"/>
    </source>
</evidence>
<dbReference type="CDD" id="cd00086">
    <property type="entry name" value="homeodomain"/>
    <property type="match status" value="1"/>
</dbReference>
<dbReference type="InterPro" id="IPR028941">
    <property type="entry name" value="WHIM2_dom"/>
</dbReference>
<dbReference type="Pfam" id="PF02791">
    <property type="entry name" value="DDT"/>
    <property type="match status" value="1"/>
</dbReference>
<dbReference type="InterPro" id="IPR007759">
    <property type="entry name" value="Asxl_HARE-HTH"/>
</dbReference>
<feature type="domain" description="HTH HARE-type" evidence="9">
    <location>
        <begin position="735"/>
        <end position="804"/>
    </location>
</feature>
<dbReference type="PANTHER" id="PTHR36968:SF5">
    <property type="entry name" value="HOMEOBOX-DDT DOMAIN PROTEIN RLT2"/>
    <property type="match status" value="1"/>
</dbReference>
<feature type="domain" description="DDT" evidence="8">
    <location>
        <begin position="554"/>
        <end position="613"/>
    </location>
</feature>
<feature type="domain" description="Homeobox" evidence="7">
    <location>
        <begin position="18"/>
        <end position="78"/>
    </location>
</feature>
<dbReference type="SMART" id="SM00389">
    <property type="entry name" value="HOX"/>
    <property type="match status" value="1"/>
</dbReference>
<feature type="compositionally biased region" description="Polar residues" evidence="6">
    <location>
        <begin position="1593"/>
        <end position="1603"/>
    </location>
</feature>
<dbReference type="InterPro" id="IPR001356">
    <property type="entry name" value="HD"/>
</dbReference>
<comment type="subcellular location">
    <subcellularLocation>
        <location evidence="1 4 5">Nucleus</location>
    </subcellularLocation>
</comment>
<dbReference type="EMBL" id="SDMP01000013">
    <property type="protein sequence ID" value="RYR21457.1"/>
    <property type="molecule type" value="Genomic_DNA"/>
</dbReference>
<evidence type="ECO:0000256" key="2">
    <source>
        <dbReference type="ARBA" id="ARBA00023163"/>
    </source>
</evidence>
<dbReference type="PROSITE" id="PS50071">
    <property type="entry name" value="HOMEOBOX_2"/>
    <property type="match status" value="1"/>
</dbReference>
<evidence type="ECO:0000256" key="5">
    <source>
        <dbReference type="RuleBase" id="RU000682"/>
    </source>
</evidence>
<feature type="DNA-binding region" description="Homeobox" evidence="4">
    <location>
        <begin position="20"/>
        <end position="79"/>
    </location>
</feature>
<evidence type="ECO:0000259" key="9">
    <source>
        <dbReference type="PROSITE" id="PS51913"/>
    </source>
</evidence>
<feature type="region of interest" description="Disordered" evidence="6">
    <location>
        <begin position="1535"/>
        <end position="1562"/>
    </location>
</feature>
<dbReference type="PANTHER" id="PTHR36968">
    <property type="entry name" value="HOMEOBOX-DDT DOMAIN PROTEIN RLT2"/>
    <property type="match status" value="1"/>
</dbReference>
<dbReference type="Gene3D" id="1.10.10.60">
    <property type="entry name" value="Homeodomain-like"/>
    <property type="match status" value="1"/>
</dbReference>
<feature type="compositionally biased region" description="Low complexity" evidence="6">
    <location>
        <begin position="1546"/>
        <end position="1559"/>
    </location>
</feature>
<dbReference type="PROSITE" id="PS51913">
    <property type="entry name" value="HTH_HARE"/>
    <property type="match status" value="1"/>
</dbReference>
<sequence length="1798" mass="202979">MEGGGSEEEKRKEKPAEVENKIKRRMKTAFQLEVLEKTYVGEAYPSEAVRAELSAKLGLSDRQLQMWFCHRRLKDRKSAPTAKKPRNDHPPVAPDSVPEGEGLEQMAVADAMHDCGLASGLKPFGYSDPRRVVPNPSISFTGRGAGLPTMENNSYYEPHQAIEVLRAITFVERQLGQPLREDGPILGMEFDSLPPGAFGAPIEEVTLGQHRHSGSPFEAKIYDQRNKGIPRTLHEYQFIPEQLTVRNETFDRVAPTIHYSSPDGISHSRTLLPSQKSLLGGNESTPYGYGVQDQMPALNHLSQHVRQNHVLPSASGQIEGIPRKNTFVDVTVVTHSGVHPITLTDTALVPSDNTVIHEEEPSRLQRKRMNEEARIRRELEAHEKRVRKEIEKQDILRRKREEQIKKEMERNNRERRKEEERLLRERQREEERYQREQRRDLERREKLLQKESIRAEKLKQKEELRREKEAARIKAAYERALARRMTRESMGLIEDERLELMELATLKKRLPSILALDYETMQNLELYRDGQTPFPPESVQLKKPFSIQPWSDSEEKTGNLLMVWRFLNTFADVLGIWSFTLDELIQAFHDYDPRLLGEIHIALLRSIMKDIEDVARTPSTGLGGNQNNVANYGGGHPQVAEGAYVWGFDIRNWQRHLNPLTWPEILRQFALSAGFGPKLQRHSESVHPCDNNEGHDCKDIISHLRSGAAVKNAVAIMQEKGLSKPSRSRHRLTPGTVKFAAFHVLSVEGSNGLNILEVAEKIQKSGLRDLTTSKTPEASISAALSRDTKLFERIAPLTYCVRPAYRKDLSDAEAIFSAARERIRIFKSGYMDAGEAEEGGREDDSESDVAEDIETDDLGAETNIKNGGFSSVEFNSETVMRIRKDTGKVSQTLGCYDHEKLDEDILSIVSEGIDMHKGISASCDIAVCSNDVSNPNLEGMDIDESIPDESWVQGLMEGEYSDLSVEERLNALVALVNVAIEGNLIRVTLEVFLILKSFSIVVGCLKNIWFSDEQIFQDRLEAANALKKQMWAEAQLGKRRIKEDYFVKMHPVSNFSNRSESNSAFPSLEDKQKPFLSVDNKNDEALLTPLGRCNQINELLENPNHIESSSLEVSHQLHQSSANQDNYSLQQFGFAPEKSRSNIKSYIGYLAEQTYMYRTLPLGLDRRHNRYWQFIASASPNDPGCGRIFVELHDGCWKLIDSEKGFDSLLGSLDVRGIRESHLHMMLQSIEMAFKESIRRNVHNGDARMENGDTVKRLKTEAFEVDTNNYCSDIHHPTSVCIDNSDASEVSTSFAVQLGRNEAENRDALLRYQDFEKWMLNECLNSSILCALKFGKRRRSKLLTVCDSCHDVYFFDRIKCPSCNRTLNAHGKAKIDTDYFHVSSYLPLRMRLLKVLLSIVEVSVPEEAFHGIWTNSYRKSWCTKLDACSSTEDLLEILTVLESAIKREYLDSNYETTSELLGSRSSSGCPPTNDFVGAERILPWVPCTTAAVALRLMELDACTSYTFQQKMESEKDKRIGIVMKLPTKYASAKSSCRDSAIEERGQTSQQGQRSRQGQSMHKVKHTVENMVGLGAGLASYSRGQRSRQGRSHSCASGRSQGRVLSSRHDSRKRSTTSSSMRIGNLLGWKGRSCRHAEQNVRARRSVRSRQKPAVKVCVTGVEKDTPDDITGYTAGIFINEKMNGSEVEAAARSASSSEKLAYENDIYQSTVDAYEYLIDDNNDGYEGGFSGKSENFVEGSNHNVDDDENEDVDDNDDEDGQVDVEDYISHKSDTDAGENADQNMDPNGTDSTSSESSD</sequence>
<reference evidence="10 11" key="1">
    <citation type="submission" date="2019-01" db="EMBL/GenBank/DDBJ databases">
        <title>Sequencing of cultivated peanut Arachis hypogaea provides insights into genome evolution and oil improvement.</title>
        <authorList>
            <person name="Chen X."/>
        </authorList>
    </citation>
    <scope>NUCLEOTIDE SEQUENCE [LARGE SCALE GENOMIC DNA]</scope>
    <source>
        <strain evidence="11">cv. Fuhuasheng</strain>
        <tissue evidence="10">Leaves</tissue>
    </source>
</reference>
<dbReference type="Proteomes" id="UP000289738">
    <property type="component" value="Chromosome B03"/>
</dbReference>
<dbReference type="GO" id="GO:0005634">
    <property type="term" value="C:nucleus"/>
    <property type="evidence" value="ECO:0007669"/>
    <property type="project" value="UniProtKB-SubCell"/>
</dbReference>
<dbReference type="Pfam" id="PF15613">
    <property type="entry name" value="WSD"/>
    <property type="match status" value="1"/>
</dbReference>
<feature type="region of interest" description="Disordered" evidence="6">
    <location>
        <begin position="75"/>
        <end position="99"/>
    </location>
</feature>
<proteinExistence type="predicted"/>
<accession>A0A445A4V2</accession>
<evidence type="ECO:0000313" key="11">
    <source>
        <dbReference type="Proteomes" id="UP000289738"/>
    </source>
</evidence>
<keyword evidence="2" id="KW-0804">Transcription</keyword>
<feature type="region of interest" description="Disordered" evidence="6">
    <location>
        <begin position="409"/>
        <end position="439"/>
    </location>
</feature>
<name>A0A445A4V2_ARAHY</name>